<dbReference type="PANTHER" id="PTHR45947:SF3">
    <property type="entry name" value="SULFOQUINOVOSYL TRANSFERASE SQD2"/>
    <property type="match status" value="1"/>
</dbReference>
<comment type="caution">
    <text evidence="3">The sequence shown here is derived from an EMBL/GenBank/DDBJ whole genome shotgun (WGS) entry which is preliminary data.</text>
</comment>
<evidence type="ECO:0000259" key="2">
    <source>
        <dbReference type="Pfam" id="PF13439"/>
    </source>
</evidence>
<feature type="domain" description="Glycosyl transferase family 1" evidence="1">
    <location>
        <begin position="196"/>
        <end position="345"/>
    </location>
</feature>
<dbReference type="GO" id="GO:0016758">
    <property type="term" value="F:hexosyltransferase activity"/>
    <property type="evidence" value="ECO:0007669"/>
    <property type="project" value="TreeGrafter"/>
</dbReference>
<evidence type="ECO:0000313" key="4">
    <source>
        <dbReference type="Proteomes" id="UP000186890"/>
    </source>
</evidence>
<dbReference type="InterPro" id="IPR001296">
    <property type="entry name" value="Glyco_trans_1"/>
</dbReference>
<accession>A0A1Q8E8I9</accession>
<dbReference type="PANTHER" id="PTHR45947">
    <property type="entry name" value="SULFOQUINOVOSYL TRANSFERASE SQD2"/>
    <property type="match status" value="1"/>
</dbReference>
<protein>
    <submittedName>
        <fullName evidence="3">1,2-diacylglycerol 3-glucosyltransferase</fullName>
    </submittedName>
</protein>
<feature type="domain" description="Glycosyltransferase subfamily 4-like N-terminal" evidence="2">
    <location>
        <begin position="14"/>
        <end position="182"/>
    </location>
</feature>
<keyword evidence="3" id="KW-0808">Transferase</keyword>
<evidence type="ECO:0000259" key="1">
    <source>
        <dbReference type="Pfam" id="PF00534"/>
    </source>
</evidence>
<dbReference type="EMBL" id="MSJM01000003">
    <property type="protein sequence ID" value="OLF48107.1"/>
    <property type="molecule type" value="Genomic_DNA"/>
</dbReference>
<dbReference type="Pfam" id="PF00534">
    <property type="entry name" value="Glycos_transf_1"/>
    <property type="match status" value="1"/>
</dbReference>
<dbReference type="AlphaFoldDB" id="A0A1Q8E8I9"/>
<dbReference type="FunFam" id="3.40.50.2000:FF:000136">
    <property type="entry name" value="Glycosyl transferase, group 1"/>
    <property type="match status" value="1"/>
</dbReference>
<dbReference type="Proteomes" id="UP000186890">
    <property type="component" value="Unassembled WGS sequence"/>
</dbReference>
<sequence length="438" mass="49862">MRIGLFTDTYFPQVSGVATSIKTLKTELEKQGHRVFIFTTTDKDVNRYEDWDIIRIPSVPFFAFKDRRVAYRGFADALKIAGRYDLDIIHTQTEFSLGILGKMIARELDIPVVHTYHTQYEDYVRYIAKGKLIRPSMVKYLVRAFLNDLDGVICPSEIVENLLTEYNVLISKRVIPTGIELAKFDRPEITSEAILELREQLGIQPDETMLLSLSRISYEKNIQAIIAAMPRILAENEKVKLIIAGGGPYAEELAQQIKDLQLEERVVMTGMIAPSETALYYKAADFFVSASTSETQGLTYLESLASGTPVIAEWNPYLENVVTDKMFGTLYKHEAELADAVLDAILVTPDMSPHHLAKKLYDISAENFGRRVYEYYLDLKISYDFRREHINDDSTAETLLKEAISLPKRAFVKSSDTTATIVKKSVEQVKSIRNYFEE</sequence>
<dbReference type="InterPro" id="IPR050194">
    <property type="entry name" value="Glycosyltransferase_grp1"/>
</dbReference>
<dbReference type="SUPFAM" id="SSF53756">
    <property type="entry name" value="UDP-Glycosyltransferase/glycogen phosphorylase"/>
    <property type="match status" value="1"/>
</dbReference>
<gene>
    <name evidence="3" type="ORF">BU202_03700</name>
</gene>
<organism evidence="3 4">
    <name type="scientific">Streptococcus cuniculi</name>
    <dbReference type="NCBI Taxonomy" id="1432788"/>
    <lineage>
        <taxon>Bacteria</taxon>
        <taxon>Bacillati</taxon>
        <taxon>Bacillota</taxon>
        <taxon>Bacilli</taxon>
        <taxon>Lactobacillales</taxon>
        <taxon>Streptococcaceae</taxon>
        <taxon>Streptococcus</taxon>
    </lineage>
</organism>
<reference evidence="4" key="1">
    <citation type="submission" date="2016-12" db="EMBL/GenBank/DDBJ databases">
        <authorList>
            <person name="Gulvik C.A."/>
        </authorList>
    </citation>
    <scope>NUCLEOTIDE SEQUENCE [LARGE SCALE GENOMIC DNA]</scope>
    <source>
        <strain evidence="4">NED12-00049-6B</strain>
    </source>
</reference>
<dbReference type="InterPro" id="IPR028098">
    <property type="entry name" value="Glyco_trans_4-like_N"/>
</dbReference>
<dbReference type="Gene3D" id="3.40.50.2000">
    <property type="entry name" value="Glycogen Phosphorylase B"/>
    <property type="match status" value="2"/>
</dbReference>
<dbReference type="RefSeq" id="WP_075104460.1">
    <property type="nucleotide sequence ID" value="NZ_MSJM01000003.1"/>
</dbReference>
<evidence type="ECO:0000313" key="3">
    <source>
        <dbReference type="EMBL" id="OLF48107.1"/>
    </source>
</evidence>
<proteinExistence type="predicted"/>
<dbReference type="CDD" id="cd03817">
    <property type="entry name" value="GT4_UGDG-like"/>
    <property type="match status" value="1"/>
</dbReference>
<dbReference type="OrthoDB" id="9802525at2"/>
<name>A0A1Q8E8I9_9STRE</name>
<keyword evidence="4" id="KW-1185">Reference proteome</keyword>
<dbReference type="Pfam" id="PF13439">
    <property type="entry name" value="Glyco_transf_4"/>
    <property type="match status" value="1"/>
</dbReference>